<dbReference type="AlphaFoldDB" id="A0A0K8RHN3"/>
<dbReference type="NCBIfam" id="NF006721">
    <property type="entry name" value="PRK09259.1"/>
    <property type="match status" value="1"/>
</dbReference>
<comment type="pathway">
    <text evidence="4">Lipid metabolism; fatty acid metabolism.</text>
</comment>
<evidence type="ECO:0000256" key="9">
    <source>
        <dbReference type="ARBA" id="ARBA00022832"/>
    </source>
</evidence>
<evidence type="ECO:0000256" key="14">
    <source>
        <dbReference type="ARBA" id="ARBA00023239"/>
    </source>
</evidence>
<feature type="domain" description="Thiamine pyrophosphate enzyme central" evidence="25">
    <location>
        <begin position="196"/>
        <end position="325"/>
    </location>
</feature>
<dbReference type="PANTHER" id="PTHR43710:SF2">
    <property type="entry name" value="2-HYDROXYACYL-COA LYASE 1"/>
    <property type="match status" value="1"/>
</dbReference>
<evidence type="ECO:0000259" key="27">
    <source>
        <dbReference type="Pfam" id="PF02776"/>
    </source>
</evidence>
<dbReference type="InterPro" id="IPR045025">
    <property type="entry name" value="HACL1-like"/>
</dbReference>
<evidence type="ECO:0000256" key="17">
    <source>
        <dbReference type="ARBA" id="ARBA00044518"/>
    </source>
</evidence>
<sequence length="575" mass="62351">MAAPKMIDGARVLVEALRKQGVEYMFGVVGVPVFEVALAAQQAGIKFIGMRNEQAASYAAGAMGYLTRRPGVCVVVSGPGVIHALAGLANAQVNGWPMLLVGGACDRDVEGLGAFQECLQVEACRSYTKYACRPSSIQLIPMHIEKAVRASLYGRPGATYLDLPGNMILGEVASEALTDPPCCPDPPRVLAEPPTVAQALNLLREAKRPLVIVGKGASYARAEKSVREFLESTGLPYLPTPMGKGLLPDDHPQCISPARSKALQEADVILLLGARLNWMLHFGRPPRFNAGVKIIQVELLQEELHSSIPSAVALCGDVGAVAEQISRLATENAKDPWRYPSDTPWWQALRDKVDANAKTVQALCSSTEVPMNFHVAYKQIAELMPKDAVIVNEGANTMDIGRTMLPNYLPRHRLDAGTFGTMGVGMGFALAAALWCKGQSPTKRVVCIQGDSAFGFSAMEMETAARYKLPIIVIIMNNAGIYNGFEEDTWQTFYQSGEDLGLALPPNSLQPSCRYDRIVSMFGGKGFHVETVAELREAFTEALATLDQPTVIDVRINGMAQRKPQDFDWLTKSKM</sequence>
<dbReference type="SUPFAM" id="SSF52467">
    <property type="entry name" value="DHS-like NAD/FAD-binding domain"/>
    <property type="match status" value="1"/>
</dbReference>
<comment type="subunit">
    <text evidence="6">Homotetramer.</text>
</comment>
<evidence type="ECO:0000256" key="13">
    <source>
        <dbReference type="ARBA" id="ARBA00023140"/>
    </source>
</evidence>
<evidence type="ECO:0000256" key="10">
    <source>
        <dbReference type="ARBA" id="ARBA00022842"/>
    </source>
</evidence>
<comment type="similarity">
    <text evidence="5 24">Belongs to the TPP enzyme family.</text>
</comment>
<dbReference type="GO" id="GO:0000287">
    <property type="term" value="F:magnesium ion binding"/>
    <property type="evidence" value="ECO:0007669"/>
    <property type="project" value="InterPro"/>
</dbReference>
<name>A0A0K8RHN3_IXORI</name>
<comment type="catalytic activity">
    <reaction evidence="20">
        <text>2-hydroxyphytanoyl-CoA = 2,6,10,14-tetramethylpentadecanal + formyl-CoA</text>
        <dbReference type="Rhea" id="RHEA:25355"/>
        <dbReference type="ChEBI" id="CHEBI:49189"/>
        <dbReference type="ChEBI" id="CHEBI:57334"/>
        <dbReference type="ChEBI" id="CHEBI:57376"/>
    </reaction>
    <physiologicalReaction direction="left-to-right" evidence="20">
        <dbReference type="Rhea" id="RHEA:25356"/>
    </physiologicalReaction>
</comment>
<evidence type="ECO:0000256" key="5">
    <source>
        <dbReference type="ARBA" id="ARBA00007812"/>
    </source>
</evidence>
<keyword evidence="9" id="KW-0276">Fatty acid metabolism</keyword>
<keyword evidence="10" id="KW-0460">Magnesium</keyword>
<evidence type="ECO:0000256" key="8">
    <source>
        <dbReference type="ARBA" id="ARBA00022723"/>
    </source>
</evidence>
<dbReference type="GO" id="GO:0001561">
    <property type="term" value="P:fatty acid alpha-oxidation"/>
    <property type="evidence" value="ECO:0007669"/>
    <property type="project" value="UniProtKB-ARBA"/>
</dbReference>
<accession>A0A0K8RHN3</accession>
<keyword evidence="7" id="KW-0597">Phosphoprotein</keyword>
<evidence type="ECO:0000256" key="7">
    <source>
        <dbReference type="ARBA" id="ARBA00022553"/>
    </source>
</evidence>
<keyword evidence="13" id="KW-0576">Peroxisome</keyword>
<dbReference type="EC" id="4.1.2.63" evidence="17"/>
<evidence type="ECO:0000256" key="20">
    <source>
        <dbReference type="ARBA" id="ARBA00051426"/>
    </source>
</evidence>
<comment type="catalytic activity">
    <reaction evidence="19">
        <text>2-hydroxy-3-methylhexadecanoyl-CoA = 2-methylpentadecanal + formyl-CoA</text>
        <dbReference type="Rhea" id="RHEA:25379"/>
        <dbReference type="ChEBI" id="CHEBI:49190"/>
        <dbReference type="ChEBI" id="CHEBI:57376"/>
        <dbReference type="ChEBI" id="CHEBI:58784"/>
    </reaction>
    <physiologicalReaction direction="left-to-right" evidence="19">
        <dbReference type="Rhea" id="RHEA:25380"/>
    </physiologicalReaction>
</comment>
<evidence type="ECO:0000256" key="4">
    <source>
        <dbReference type="ARBA" id="ARBA00004872"/>
    </source>
</evidence>
<comment type="catalytic activity">
    <reaction evidence="18">
        <text>2-hydroxyoctadecanoyl-CoA = heptadecanal + formyl-CoA</text>
        <dbReference type="Rhea" id="RHEA:55196"/>
        <dbReference type="ChEBI" id="CHEBI:57376"/>
        <dbReference type="ChEBI" id="CHEBI:74116"/>
        <dbReference type="ChEBI" id="CHEBI:138631"/>
    </reaction>
    <physiologicalReaction direction="left-to-right" evidence="18">
        <dbReference type="Rhea" id="RHEA:55197"/>
    </physiologicalReaction>
</comment>
<dbReference type="InterPro" id="IPR029035">
    <property type="entry name" value="DHS-like_NAD/FAD-binding_dom"/>
</dbReference>
<evidence type="ECO:0000256" key="16">
    <source>
        <dbReference type="ARBA" id="ARBA00044454"/>
    </source>
</evidence>
<evidence type="ECO:0000256" key="12">
    <source>
        <dbReference type="ARBA" id="ARBA00023098"/>
    </source>
</evidence>
<evidence type="ECO:0000256" key="18">
    <source>
        <dbReference type="ARBA" id="ARBA00048738"/>
    </source>
</evidence>
<dbReference type="InterPro" id="IPR012000">
    <property type="entry name" value="Thiamin_PyroP_enz_cen_dom"/>
</dbReference>
<evidence type="ECO:0000256" key="3">
    <source>
        <dbReference type="ARBA" id="ARBA00004275"/>
    </source>
</evidence>
<evidence type="ECO:0000256" key="15">
    <source>
        <dbReference type="ARBA" id="ARBA00044451"/>
    </source>
</evidence>
<comment type="catalytic activity">
    <reaction evidence="15">
        <text>a 2-hydroxy-3-methyl fatty acyl-CoA = a 2-methyl-branched fatty aldehyde + formyl-CoA</text>
        <dbReference type="Rhea" id="RHEA:25375"/>
        <dbReference type="ChEBI" id="CHEBI:49188"/>
        <dbReference type="ChEBI" id="CHEBI:57376"/>
        <dbReference type="ChEBI" id="CHEBI:58783"/>
        <dbReference type="EC" id="4.1.2.63"/>
    </reaction>
    <physiologicalReaction direction="left-to-right" evidence="15">
        <dbReference type="Rhea" id="RHEA:25376"/>
    </physiologicalReaction>
</comment>
<organism evidence="28">
    <name type="scientific">Ixodes ricinus</name>
    <name type="common">Common tick</name>
    <name type="synonym">Acarus ricinus</name>
    <dbReference type="NCBI Taxonomy" id="34613"/>
    <lineage>
        <taxon>Eukaryota</taxon>
        <taxon>Metazoa</taxon>
        <taxon>Ecdysozoa</taxon>
        <taxon>Arthropoda</taxon>
        <taxon>Chelicerata</taxon>
        <taxon>Arachnida</taxon>
        <taxon>Acari</taxon>
        <taxon>Parasitiformes</taxon>
        <taxon>Ixodida</taxon>
        <taxon>Ixodoidea</taxon>
        <taxon>Ixodidae</taxon>
        <taxon>Ixodinae</taxon>
        <taxon>Ixodes</taxon>
    </lineage>
</organism>
<dbReference type="GO" id="GO:0030976">
    <property type="term" value="F:thiamine pyrophosphate binding"/>
    <property type="evidence" value="ECO:0007669"/>
    <property type="project" value="InterPro"/>
</dbReference>
<dbReference type="Pfam" id="PF02775">
    <property type="entry name" value="TPP_enzyme_C"/>
    <property type="match status" value="1"/>
</dbReference>
<dbReference type="InterPro" id="IPR011766">
    <property type="entry name" value="TPP_enzyme_TPP-bd"/>
</dbReference>
<comment type="cofactor">
    <cofactor evidence="2">
        <name>thiamine diphosphate</name>
        <dbReference type="ChEBI" id="CHEBI:58937"/>
    </cofactor>
</comment>
<evidence type="ECO:0000256" key="11">
    <source>
        <dbReference type="ARBA" id="ARBA00023052"/>
    </source>
</evidence>
<dbReference type="FunFam" id="3.40.50.970:FF:000038">
    <property type="entry name" value="2-hydroxyacyl-CoA lyase 1 isoform X1"/>
    <property type="match status" value="1"/>
</dbReference>
<dbReference type="InterPro" id="IPR029061">
    <property type="entry name" value="THDP-binding"/>
</dbReference>
<evidence type="ECO:0000256" key="19">
    <source>
        <dbReference type="ARBA" id="ARBA00050321"/>
    </source>
</evidence>
<dbReference type="Gene3D" id="3.40.50.970">
    <property type="match status" value="2"/>
</dbReference>
<dbReference type="FunFam" id="3.40.50.1220:FF:000006">
    <property type="entry name" value="2-hydroxyacyl-CoA lyase 1"/>
    <property type="match status" value="1"/>
</dbReference>
<evidence type="ECO:0000256" key="6">
    <source>
        <dbReference type="ARBA" id="ARBA00011881"/>
    </source>
</evidence>
<dbReference type="PANTHER" id="PTHR43710">
    <property type="entry name" value="2-HYDROXYACYL-COA LYASE"/>
    <property type="match status" value="1"/>
</dbReference>
<reference evidence="28" key="1">
    <citation type="submission" date="2012-12" db="EMBL/GenBank/DDBJ databases">
        <title>Identification and characterization of a phenylalanine ammonia-lyase gene family in Isatis indigotica Fort.</title>
        <authorList>
            <person name="Liu Q."/>
            <person name="Chen J."/>
            <person name="Zhou X."/>
            <person name="Di P."/>
            <person name="Xiao Y."/>
            <person name="Xuan H."/>
            <person name="Zhang L."/>
            <person name="Chen W."/>
        </authorList>
    </citation>
    <scope>NUCLEOTIDE SEQUENCE</scope>
    <source>
        <tissue evidence="28">Salivary gland</tissue>
    </source>
</reference>
<keyword evidence="8" id="KW-0479">Metal-binding</keyword>
<dbReference type="SUPFAM" id="SSF52518">
    <property type="entry name" value="Thiamin diphosphate-binding fold (THDP-binding)"/>
    <property type="match status" value="2"/>
</dbReference>
<feature type="domain" description="Thiamine pyrophosphate enzyme N-terminal TPP-binding" evidence="27">
    <location>
        <begin position="8"/>
        <end position="121"/>
    </location>
</feature>
<dbReference type="Pfam" id="PF00205">
    <property type="entry name" value="TPP_enzyme_M"/>
    <property type="match status" value="1"/>
</dbReference>
<evidence type="ECO:0000256" key="21">
    <source>
        <dbReference type="ARBA" id="ARBA00069582"/>
    </source>
</evidence>
<comment type="catalytic activity">
    <reaction evidence="16">
        <text>an (R)-2-hydroxy-long-chain-fatty acyl-CoA = a long-chain fatty aldehyde + formyl-CoA</text>
        <dbReference type="Rhea" id="RHEA:67444"/>
        <dbReference type="ChEBI" id="CHEBI:17176"/>
        <dbReference type="ChEBI" id="CHEBI:57376"/>
        <dbReference type="ChEBI" id="CHEBI:170012"/>
        <dbReference type="EC" id="4.1.2.63"/>
    </reaction>
    <physiologicalReaction direction="left-to-right" evidence="16">
        <dbReference type="Rhea" id="RHEA:67445"/>
    </physiologicalReaction>
</comment>
<evidence type="ECO:0000313" key="28">
    <source>
        <dbReference type="EMBL" id="JAA70615.1"/>
    </source>
</evidence>
<evidence type="ECO:0000259" key="25">
    <source>
        <dbReference type="Pfam" id="PF00205"/>
    </source>
</evidence>
<keyword evidence="11 24" id="KW-0786">Thiamine pyrophosphate</keyword>
<dbReference type="CDD" id="cd07035">
    <property type="entry name" value="TPP_PYR_POX_like"/>
    <property type="match status" value="1"/>
</dbReference>
<comment type="subcellular location">
    <subcellularLocation>
        <location evidence="3">Peroxisome</location>
    </subcellularLocation>
</comment>
<protein>
    <recommendedName>
        <fullName evidence="21">2-hydroxyacyl-CoA lyase 1</fullName>
        <ecNumber evidence="17">4.1.2.63</ecNumber>
    </recommendedName>
    <alternativeName>
        <fullName evidence="22">2-hydroxyphytanoyl-CoA lyase</fullName>
    </alternativeName>
    <alternativeName>
        <fullName evidence="23">Phytanoyl-CoA 2-hydroxylase 2</fullName>
    </alternativeName>
</protein>
<keyword evidence="12" id="KW-0443">Lipid metabolism</keyword>
<proteinExistence type="evidence at transcript level"/>
<dbReference type="Pfam" id="PF02776">
    <property type="entry name" value="TPP_enzyme_N"/>
    <property type="match status" value="1"/>
</dbReference>
<comment type="cofactor">
    <cofactor evidence="1">
        <name>Mg(2+)</name>
        <dbReference type="ChEBI" id="CHEBI:18420"/>
    </cofactor>
</comment>
<evidence type="ECO:0000256" key="22">
    <source>
        <dbReference type="ARBA" id="ARBA00075677"/>
    </source>
</evidence>
<dbReference type="EMBL" id="GADI01003193">
    <property type="protein sequence ID" value="JAA70615.1"/>
    <property type="molecule type" value="mRNA"/>
</dbReference>
<evidence type="ECO:0000259" key="26">
    <source>
        <dbReference type="Pfam" id="PF02775"/>
    </source>
</evidence>
<evidence type="ECO:0000256" key="2">
    <source>
        <dbReference type="ARBA" id="ARBA00001964"/>
    </source>
</evidence>
<keyword evidence="14" id="KW-0456">Lyase</keyword>
<dbReference type="Gene3D" id="3.40.50.1220">
    <property type="entry name" value="TPP-binding domain"/>
    <property type="match status" value="1"/>
</dbReference>
<dbReference type="GO" id="GO:0106359">
    <property type="term" value="F:2-hydroxyacyl-CoA lyase activity"/>
    <property type="evidence" value="ECO:0007669"/>
    <property type="project" value="UniProtKB-EC"/>
</dbReference>
<evidence type="ECO:0000256" key="1">
    <source>
        <dbReference type="ARBA" id="ARBA00001946"/>
    </source>
</evidence>
<dbReference type="CDD" id="cd02004">
    <property type="entry name" value="TPP_BZL_OCoD_HPCL"/>
    <property type="match status" value="1"/>
</dbReference>
<feature type="domain" description="Thiamine pyrophosphate enzyme TPP-binding" evidence="26">
    <location>
        <begin position="396"/>
        <end position="554"/>
    </location>
</feature>
<dbReference type="InterPro" id="IPR012001">
    <property type="entry name" value="Thiamin_PyroP_enz_TPP-bd_dom"/>
</dbReference>
<evidence type="ECO:0000256" key="24">
    <source>
        <dbReference type="RuleBase" id="RU362132"/>
    </source>
</evidence>
<dbReference type="FunFam" id="3.40.50.970:FF:000027">
    <property type="entry name" value="2-hydroxyacyl-CoA lyase 1"/>
    <property type="match status" value="1"/>
</dbReference>
<evidence type="ECO:0000256" key="23">
    <source>
        <dbReference type="ARBA" id="ARBA00081652"/>
    </source>
</evidence>
<dbReference type="GO" id="GO:0005777">
    <property type="term" value="C:peroxisome"/>
    <property type="evidence" value="ECO:0007669"/>
    <property type="project" value="UniProtKB-SubCell"/>
</dbReference>